<evidence type="ECO:0000313" key="5">
    <source>
        <dbReference type="EMBL" id="POG74341.1"/>
    </source>
</evidence>
<dbReference type="AlphaFoldDB" id="A0A2H5R8E3"/>
<evidence type="ECO:0000313" key="6">
    <source>
        <dbReference type="Proteomes" id="UP000018888"/>
    </source>
</evidence>
<protein>
    <submittedName>
        <fullName evidence="5">Uncharacterized protein</fullName>
    </submittedName>
</protein>
<reference evidence="5 6" key="1">
    <citation type="journal article" date="2013" name="Proc. Natl. Acad. Sci. U.S.A.">
        <title>Genome of an arbuscular mycorrhizal fungus provides insight into the oldest plant symbiosis.</title>
        <authorList>
            <person name="Tisserant E."/>
            <person name="Malbreil M."/>
            <person name="Kuo A."/>
            <person name="Kohler A."/>
            <person name="Symeonidi A."/>
            <person name="Balestrini R."/>
            <person name="Charron P."/>
            <person name="Duensing N."/>
            <person name="Frei Dit Frey N."/>
            <person name="Gianinazzi-Pearson V."/>
            <person name="Gilbert L.B."/>
            <person name="Handa Y."/>
            <person name="Herr J.R."/>
            <person name="Hijri M."/>
            <person name="Koul R."/>
            <person name="Kawaguchi M."/>
            <person name="Krajinski F."/>
            <person name="Lammers P.J."/>
            <person name="Masclaux F.G."/>
            <person name="Murat C."/>
            <person name="Morin E."/>
            <person name="Ndikumana S."/>
            <person name="Pagni M."/>
            <person name="Petitpierre D."/>
            <person name="Requena N."/>
            <person name="Rosikiewicz P."/>
            <person name="Riley R."/>
            <person name="Saito K."/>
            <person name="San Clemente H."/>
            <person name="Shapiro H."/>
            <person name="van Tuinen D."/>
            <person name="Becard G."/>
            <person name="Bonfante P."/>
            <person name="Paszkowski U."/>
            <person name="Shachar-Hill Y.Y."/>
            <person name="Tuskan G.A."/>
            <person name="Young P.W."/>
            <person name="Sanders I.R."/>
            <person name="Henrissat B."/>
            <person name="Rensing S.A."/>
            <person name="Grigoriev I.V."/>
            <person name="Corradi N."/>
            <person name="Roux C."/>
            <person name="Martin F."/>
        </authorList>
    </citation>
    <scope>NUCLEOTIDE SEQUENCE [LARGE SCALE GENOMIC DNA]</scope>
    <source>
        <strain evidence="5 6">DAOM 197198</strain>
    </source>
</reference>
<organism evidence="5 6">
    <name type="scientific">Rhizophagus irregularis (strain DAOM 181602 / DAOM 197198 / MUCL 43194)</name>
    <name type="common">Arbuscular mycorrhizal fungus</name>
    <name type="synonym">Glomus intraradices</name>
    <dbReference type="NCBI Taxonomy" id="747089"/>
    <lineage>
        <taxon>Eukaryota</taxon>
        <taxon>Fungi</taxon>
        <taxon>Fungi incertae sedis</taxon>
        <taxon>Mucoromycota</taxon>
        <taxon>Glomeromycotina</taxon>
        <taxon>Glomeromycetes</taxon>
        <taxon>Glomerales</taxon>
        <taxon>Glomeraceae</taxon>
        <taxon>Rhizophagus</taxon>
    </lineage>
</organism>
<dbReference type="GO" id="GO:0005737">
    <property type="term" value="C:cytoplasm"/>
    <property type="evidence" value="ECO:0007669"/>
    <property type="project" value="TreeGrafter"/>
</dbReference>
<dbReference type="VEuPathDB" id="FungiDB:RhiirFUN_022047"/>
<name>A0A2H5R8E3_RHIID</name>
<accession>A0A2H5R8E3</accession>
<dbReference type="Pfam" id="PF03124">
    <property type="entry name" value="EXS"/>
    <property type="match status" value="1"/>
</dbReference>
<dbReference type="SMR" id="A0A2H5R8E3"/>
<evidence type="ECO:0000256" key="3">
    <source>
        <dbReference type="ARBA" id="ARBA00022989"/>
    </source>
</evidence>
<evidence type="ECO:0000256" key="2">
    <source>
        <dbReference type="ARBA" id="ARBA00022692"/>
    </source>
</evidence>
<dbReference type="PROSITE" id="PS51380">
    <property type="entry name" value="EXS"/>
    <property type="match status" value="1"/>
</dbReference>
<dbReference type="InterPro" id="IPR004342">
    <property type="entry name" value="EXS_C"/>
</dbReference>
<dbReference type="EMBL" id="AUPC02000073">
    <property type="protein sequence ID" value="POG74341.1"/>
    <property type="molecule type" value="Genomic_DNA"/>
</dbReference>
<gene>
    <name evidence="5" type="ORF">GLOIN_2v1578004</name>
</gene>
<dbReference type="Proteomes" id="UP000018888">
    <property type="component" value="Unassembled WGS sequence"/>
</dbReference>
<reference evidence="5 6" key="2">
    <citation type="journal article" date="2018" name="New Phytol.">
        <title>High intraspecific genome diversity in the model arbuscular mycorrhizal symbiont Rhizophagus irregularis.</title>
        <authorList>
            <person name="Chen E.C.H."/>
            <person name="Morin E."/>
            <person name="Beaudet D."/>
            <person name="Noel J."/>
            <person name="Yildirir G."/>
            <person name="Ndikumana S."/>
            <person name="Charron P."/>
            <person name="St-Onge C."/>
            <person name="Giorgi J."/>
            <person name="Kruger M."/>
            <person name="Marton T."/>
            <person name="Ropars J."/>
            <person name="Grigoriev I.V."/>
            <person name="Hainaut M."/>
            <person name="Henrissat B."/>
            <person name="Roux C."/>
            <person name="Martin F."/>
            <person name="Corradi N."/>
        </authorList>
    </citation>
    <scope>NUCLEOTIDE SEQUENCE [LARGE SCALE GENOMIC DNA]</scope>
    <source>
        <strain evidence="5 6">DAOM 197198</strain>
    </source>
</reference>
<sequence>MSTIEWNFSNTFPLPYRVLIISVIGLWAWGSNLQILSWLSIDVPHLLDKNNNTPSSHKAIYNLAFIFTSWIGLNLVIFWQVTGGVETEIIEWTSIPLVCYVIVFAIIICPFNCCRKKERMRFLRCIRRIVFSFSSDIPLADVIMADILTSFAKVFGDLYATGRILLHCDEVYVGNRGWNYIIAPLFTSIPYVIRFKQCMTEYIGSNRNDKRHLFNAFKYASAFPVILFSVLQKWYKYEALTAQSIVWISHSTLFRLWIISVAFNSMYSFYWDVVMDWKLDFFSPAYPGTLIPGLQLRSNLHFNESFIYYVAIFIDFLLRFTWSLKLSSHLHIIHQLEGGVFLMELLEVMRRWLWIFFRLESAHVEKFDKKGGAYSIVELRDHNSSEIELKE</sequence>
<proteinExistence type="predicted"/>
<dbReference type="PANTHER" id="PTHR10783:SF46">
    <property type="entry name" value="PROTEIN ERD1 HOMOLOG 2"/>
    <property type="match status" value="1"/>
</dbReference>
<keyword evidence="2" id="KW-0812">Transmembrane</keyword>
<dbReference type="GO" id="GO:0016020">
    <property type="term" value="C:membrane"/>
    <property type="evidence" value="ECO:0007669"/>
    <property type="project" value="UniProtKB-SubCell"/>
</dbReference>
<evidence type="ECO:0000256" key="4">
    <source>
        <dbReference type="ARBA" id="ARBA00023136"/>
    </source>
</evidence>
<keyword evidence="4" id="KW-0472">Membrane</keyword>
<keyword evidence="3" id="KW-1133">Transmembrane helix</keyword>
<keyword evidence="6" id="KW-1185">Reference proteome</keyword>
<evidence type="ECO:0000256" key="1">
    <source>
        <dbReference type="ARBA" id="ARBA00004141"/>
    </source>
</evidence>
<dbReference type="PANTHER" id="PTHR10783">
    <property type="entry name" value="XENOTROPIC AND POLYTROPIC RETROVIRUS RECEPTOR 1-RELATED"/>
    <property type="match status" value="1"/>
</dbReference>
<dbReference type="STRING" id="747089.A0A2H5R8E3"/>
<comment type="caution">
    <text evidence="5">The sequence shown here is derived from an EMBL/GenBank/DDBJ whole genome shotgun (WGS) entry which is preliminary data.</text>
</comment>
<comment type="subcellular location">
    <subcellularLocation>
        <location evidence="1">Membrane</location>
        <topology evidence="1">Multi-pass membrane protein</topology>
    </subcellularLocation>
</comment>